<name>A0A1W6ZM70_9HYPH</name>
<evidence type="ECO:0000259" key="2">
    <source>
        <dbReference type="Pfam" id="PF22691"/>
    </source>
</evidence>
<dbReference type="PANTHER" id="PTHR42870">
    <property type="entry name" value="ACETYL-COA C-ACETYLTRANSFERASE"/>
    <property type="match status" value="1"/>
</dbReference>
<dbReference type="InterPro" id="IPR055140">
    <property type="entry name" value="Thiolase_C_2"/>
</dbReference>
<evidence type="ECO:0000313" key="3">
    <source>
        <dbReference type="EMBL" id="ARP98220.1"/>
    </source>
</evidence>
<dbReference type="InterPro" id="IPR002155">
    <property type="entry name" value="Thiolase"/>
</dbReference>
<evidence type="ECO:0008006" key="5">
    <source>
        <dbReference type="Google" id="ProtNLM"/>
    </source>
</evidence>
<feature type="domain" description="Thiolase N-terminal" evidence="1">
    <location>
        <begin position="18"/>
        <end position="206"/>
    </location>
</feature>
<dbReference type="Pfam" id="PF22691">
    <property type="entry name" value="Thiolase_C_1"/>
    <property type="match status" value="1"/>
</dbReference>
<gene>
    <name evidence="3" type="ORF">CAK95_03290</name>
</gene>
<protein>
    <recommendedName>
        <fullName evidence="5">Thiolase</fullName>
    </recommendedName>
</protein>
<evidence type="ECO:0000259" key="1">
    <source>
        <dbReference type="Pfam" id="PF00108"/>
    </source>
</evidence>
<dbReference type="Pfam" id="PF00108">
    <property type="entry name" value="Thiolase_N"/>
    <property type="match status" value="1"/>
</dbReference>
<dbReference type="Gene3D" id="3.40.47.10">
    <property type="match status" value="1"/>
</dbReference>
<dbReference type="KEGG" id="psin:CAK95_03290"/>
<dbReference type="EMBL" id="CP021112">
    <property type="protein sequence ID" value="ARP98220.1"/>
    <property type="molecule type" value="Genomic_DNA"/>
</dbReference>
<dbReference type="InterPro" id="IPR020616">
    <property type="entry name" value="Thiolase_N"/>
</dbReference>
<proteinExistence type="predicted"/>
<organism evidence="3 4">
    <name type="scientific">Pseudorhodoplanes sinuspersici</name>
    <dbReference type="NCBI Taxonomy" id="1235591"/>
    <lineage>
        <taxon>Bacteria</taxon>
        <taxon>Pseudomonadati</taxon>
        <taxon>Pseudomonadota</taxon>
        <taxon>Alphaproteobacteria</taxon>
        <taxon>Hyphomicrobiales</taxon>
        <taxon>Pseudorhodoplanes</taxon>
    </lineage>
</organism>
<dbReference type="STRING" id="1235591.CAK95_03290"/>
<dbReference type="Proteomes" id="UP000194137">
    <property type="component" value="Chromosome"/>
</dbReference>
<feature type="domain" description="Thiolase C-terminal" evidence="2">
    <location>
        <begin position="260"/>
        <end position="381"/>
    </location>
</feature>
<evidence type="ECO:0000313" key="4">
    <source>
        <dbReference type="Proteomes" id="UP000194137"/>
    </source>
</evidence>
<dbReference type="SUPFAM" id="SSF53901">
    <property type="entry name" value="Thiolase-like"/>
    <property type="match status" value="1"/>
</dbReference>
<dbReference type="RefSeq" id="WP_198343798.1">
    <property type="nucleotide sequence ID" value="NZ_CP021112.1"/>
</dbReference>
<keyword evidence="4" id="KW-1185">Reference proteome</keyword>
<sequence>MAKAPPHIPLVAGGMVGPFGRFTDRSLVDIALPVVQGALKDAGLAAADVQAAFVGNAFGGAIVDQESIMAQVLLAPAGIRGVPMQTVKNACSSGSSAVHLAWSAIAYGQYDCVLVLGAERLTHADKRRSFAALATATDHKSVDENRSVFMDVNAARANRYMERYGATQRHFAQVAVKNRAHAVMNERASLRTPITVDEVLSDRVIIAPLTRAMCGGVVDGAACVVLVSPDFARKRGLSHTSRVVASGLVSGLPDGDESGNATARAGQAAYAQAGIDPREIAVAEVHDASAPQELFDIEDLALCGRGEAIRLLEDGDTALGGRMPVNVSGGLTSRGHPVGATGVAQIVEIHEQLMGRAGARQAGAPKVGLAQMAGGLLGQDSAVATVHILTV</sequence>
<dbReference type="PIRSF" id="PIRSF000429">
    <property type="entry name" value="Ac-CoA_Ac_transf"/>
    <property type="match status" value="1"/>
</dbReference>
<reference evidence="3 4" key="1">
    <citation type="submission" date="2017-05" db="EMBL/GenBank/DDBJ databases">
        <title>Full genome sequence of Pseudorhodoplanes sinuspersici.</title>
        <authorList>
            <person name="Dastgheib S.M.M."/>
            <person name="Shavandi M."/>
            <person name="Tirandaz H."/>
        </authorList>
    </citation>
    <scope>NUCLEOTIDE SEQUENCE [LARGE SCALE GENOMIC DNA]</scope>
    <source>
        <strain evidence="3 4">RIPI110</strain>
    </source>
</reference>
<dbReference type="PANTHER" id="PTHR42870:SF1">
    <property type="entry name" value="NON-SPECIFIC LIPID-TRANSFER PROTEIN-LIKE 2"/>
    <property type="match status" value="1"/>
</dbReference>
<dbReference type="AlphaFoldDB" id="A0A1W6ZM70"/>
<dbReference type="CDD" id="cd00829">
    <property type="entry name" value="SCP-x_thiolase"/>
    <property type="match status" value="1"/>
</dbReference>
<accession>A0A1W6ZM70</accession>
<dbReference type="InterPro" id="IPR016039">
    <property type="entry name" value="Thiolase-like"/>
</dbReference>
<dbReference type="GO" id="GO:0003988">
    <property type="term" value="F:acetyl-CoA C-acyltransferase activity"/>
    <property type="evidence" value="ECO:0007669"/>
    <property type="project" value="UniProtKB-ARBA"/>
</dbReference>